<keyword evidence="2" id="KW-1185">Reference proteome</keyword>
<sequence>MTKHYWCEKCQSIVDKHHVTDGIHDECGHKTTTCVSTLRSEPENKEDNKLLKKFFKSMILRGREAKNG</sequence>
<evidence type="ECO:0000313" key="2">
    <source>
        <dbReference type="Proteomes" id="UP000241940"/>
    </source>
</evidence>
<organism evidence="1 2">
    <name type="scientific">Paenibacillus phage PBL1c</name>
    <dbReference type="NCBI Taxonomy" id="2070194"/>
    <lineage>
        <taxon>Viruses</taxon>
        <taxon>Duplodnaviria</taxon>
        <taxon>Heunggongvirae</taxon>
        <taxon>Uroviricota</taxon>
        <taxon>Caudoviricetes</taxon>
        <taxon>Fernvirus</taxon>
        <taxon>Fernvirus PBL1c</taxon>
    </lineage>
</organism>
<dbReference type="EMBL" id="MG727698">
    <property type="protein sequence ID" value="AUS03533.1"/>
    <property type="molecule type" value="Genomic_DNA"/>
</dbReference>
<accession>A0A2I7SCA3</accession>
<name>A0A2I7SCA3_9CAUD</name>
<proteinExistence type="predicted"/>
<protein>
    <submittedName>
        <fullName evidence="1">Uncharacterized protein</fullName>
    </submittedName>
</protein>
<reference evidence="2" key="1">
    <citation type="submission" date="2017-12" db="EMBL/GenBank/DDBJ databases">
        <authorList>
            <person name="Dingman D."/>
            <person name="Mangohig J."/>
            <person name="Merrill B.D."/>
            <person name="Ward A.T."/>
            <person name="Berg J.A."/>
            <person name="Hilton J.A."/>
            <person name="Fajardo C.P."/>
            <person name="Walker J.K."/>
            <person name="Bakhiet N."/>
            <person name="Field C."/>
            <person name="Stahly D.P."/>
            <person name="Breakwell D.P."/>
            <person name="Grose J.H."/>
            <person name="Hope S."/>
            <person name="Tsourkas P.K."/>
        </authorList>
    </citation>
    <scope>NUCLEOTIDE SEQUENCE [LARGE SCALE GENOMIC DNA]</scope>
</reference>
<evidence type="ECO:0000313" key="1">
    <source>
        <dbReference type="EMBL" id="AUS03533.1"/>
    </source>
</evidence>
<gene>
    <name evidence="1" type="ORF">PBL1C_65</name>
</gene>
<dbReference type="Proteomes" id="UP000241940">
    <property type="component" value="Segment"/>
</dbReference>